<dbReference type="NCBIfam" id="TIGR01760">
    <property type="entry name" value="tape_meas_TP901"/>
    <property type="match status" value="1"/>
</dbReference>
<evidence type="ECO:0000259" key="3">
    <source>
        <dbReference type="Pfam" id="PF10145"/>
    </source>
</evidence>
<evidence type="ECO:0000313" key="4">
    <source>
        <dbReference type="EMBL" id="MFC4409429.1"/>
    </source>
</evidence>
<dbReference type="EMBL" id="JBHSEC010000002">
    <property type="protein sequence ID" value="MFC4409429.1"/>
    <property type="molecule type" value="Genomic_DNA"/>
</dbReference>
<dbReference type="InterPro" id="IPR010090">
    <property type="entry name" value="Phage_tape_meas"/>
</dbReference>
<dbReference type="Pfam" id="PF10145">
    <property type="entry name" value="PhageMin_Tail"/>
    <property type="match status" value="1"/>
</dbReference>
<feature type="domain" description="Phage tail tape measure protein" evidence="3">
    <location>
        <begin position="215"/>
        <end position="385"/>
    </location>
</feature>
<protein>
    <submittedName>
        <fullName evidence="4">Phage tail tape measure protein</fullName>
    </submittedName>
</protein>
<gene>
    <name evidence="4" type="ORF">ACFOZY_03145</name>
</gene>
<evidence type="ECO:0000256" key="1">
    <source>
        <dbReference type="ARBA" id="ARBA00022612"/>
    </source>
</evidence>
<dbReference type="RefSeq" id="WP_378152154.1">
    <property type="nucleotide sequence ID" value="NZ_JBHSEC010000002.1"/>
</dbReference>
<feature type="coiled-coil region" evidence="2">
    <location>
        <begin position="837"/>
        <end position="888"/>
    </location>
</feature>
<sequence length="963" mass="104149">MAENEVGSLRVGLSLDSANFEQSLASVDRNVKALGQEMAIVRAKGKDWGNSLDGLGTKQKTLSTLLESQDVKVRKLNEAYQKAVEEQGANSAAAENLAIKLNKAQAEYARTETELKDVTAALKLQEVEANKTESAWDRLSKSMDKNGDKLQAFGDKAKTVGTGLSAGLTAPILAVGAAGLAAFGEVDEAMDTIITKTGATGDAIDGLEKNFQTVASRVPNDLAQVGEAIGEVNTQFGFLGKELEDNSQLMLQFSDINGSDVTQSSIKAKQAIQAYGMANKDLGQVLDAVTKTAQDTGQSVDFLFDKAVEGAPQIKALGLSFAQGTALIGSFEKAGVDSSAALSSLSRAQVVFAKDGKTMEKGLKDTMKAIEGAKDETEALNVATEVFGTKGAVRMVDAIKRGTINLGDFADAGEKATGTVKRTFEDTVDPIDEAKIALNNAKLAMGEVGDAVQVALLPFLKEATTVLKDLTGRFQDLEPETQQNIVKFAGLAAAIGPAVLAGGHMASGLGAIMKSAGPLIGVLGNGGLAGTLTALTGPVGLTVAGVGALTVAVGAGVTAYKEANEINLEVLETKQKEIEENDKLIESFDSLKSKNQLSNDQMLRYLDIQRELAQTKAPEKVAALKDEQDRLLQKSTLTNEQMDEFLELNQKVIDKAPDTVKAISSHGEAYATNTQALKELNVEKAKELENSARETLIKGLEQENRLKQKQNELNSQIIEKEKQITEQNQLTEQLKYEIGKHEANILDLEKQKHGANAEELIQLDSKIRREQDILMEKSNQKLRAEELIVTYGKQQDKRMEINKTIDQELAKLEQAQFKYEEIILAQVGINAEKGKGGEQLSEELEKLELQKTKLSELLSSGQINTAEYQNQNEKIDTQIGKLENAQDELRLINDIAGEEIFKDINYQEKPNGFVDRMNEELRRPITKTVSIRYNNMNGPQDIDAFAVPTKTVPGGIVMLGEEL</sequence>
<proteinExistence type="predicted"/>
<evidence type="ECO:0000313" key="5">
    <source>
        <dbReference type="Proteomes" id="UP001595817"/>
    </source>
</evidence>
<dbReference type="PANTHER" id="PTHR37813">
    <property type="entry name" value="FELS-2 PROPHAGE PROTEIN"/>
    <property type="match status" value="1"/>
</dbReference>
<keyword evidence="5" id="KW-1185">Reference proteome</keyword>
<dbReference type="PANTHER" id="PTHR37813:SF1">
    <property type="entry name" value="FELS-2 PROPHAGE PROTEIN"/>
    <property type="match status" value="1"/>
</dbReference>
<reference evidence="5" key="1">
    <citation type="journal article" date="2019" name="Int. J. Syst. Evol. Microbiol.">
        <title>The Global Catalogue of Microorganisms (GCM) 10K type strain sequencing project: providing services to taxonomists for standard genome sequencing and annotation.</title>
        <authorList>
            <consortium name="The Broad Institute Genomics Platform"/>
            <consortium name="The Broad Institute Genome Sequencing Center for Infectious Disease"/>
            <person name="Wu L."/>
            <person name="Ma J."/>
        </authorList>
    </citation>
    <scope>NUCLEOTIDE SEQUENCE [LARGE SCALE GENOMIC DNA]</scope>
    <source>
        <strain evidence="5">CCUG 59778</strain>
    </source>
</reference>
<dbReference type="Proteomes" id="UP001595817">
    <property type="component" value="Unassembled WGS sequence"/>
</dbReference>
<feature type="coiled-coil region" evidence="2">
    <location>
        <begin position="66"/>
        <end position="128"/>
    </location>
</feature>
<feature type="coiled-coil region" evidence="2">
    <location>
        <begin position="703"/>
        <end position="758"/>
    </location>
</feature>
<organism evidence="4 5">
    <name type="scientific">Chungangia koreensis</name>
    <dbReference type="NCBI Taxonomy" id="752657"/>
    <lineage>
        <taxon>Bacteria</taxon>
        <taxon>Bacillati</taxon>
        <taxon>Bacillota</taxon>
        <taxon>Bacilli</taxon>
        <taxon>Lactobacillales</taxon>
        <taxon>Chungangia</taxon>
    </lineage>
</organism>
<name>A0ABV8X2S3_9LACT</name>
<accession>A0ABV8X2S3</accession>
<evidence type="ECO:0000256" key="2">
    <source>
        <dbReference type="SAM" id="Coils"/>
    </source>
</evidence>
<comment type="caution">
    <text evidence="4">The sequence shown here is derived from an EMBL/GenBank/DDBJ whole genome shotgun (WGS) entry which is preliminary data.</text>
</comment>
<keyword evidence="1" id="KW-1188">Viral release from host cell</keyword>
<keyword evidence="2" id="KW-0175">Coiled coil</keyword>